<feature type="transmembrane region" description="Helical" evidence="7">
    <location>
        <begin position="164"/>
        <end position="186"/>
    </location>
</feature>
<dbReference type="Pfam" id="PF07690">
    <property type="entry name" value="MFS_1"/>
    <property type="match status" value="1"/>
</dbReference>
<dbReference type="InterPro" id="IPR011701">
    <property type="entry name" value="MFS"/>
</dbReference>
<feature type="transmembrane region" description="Helical" evidence="7">
    <location>
        <begin position="68"/>
        <end position="93"/>
    </location>
</feature>
<comment type="subcellular location">
    <subcellularLocation>
        <location evidence="1">Membrane</location>
        <topology evidence="1">Multi-pass membrane protein</topology>
    </subcellularLocation>
</comment>
<dbReference type="SUPFAM" id="SSF103473">
    <property type="entry name" value="MFS general substrate transporter"/>
    <property type="match status" value="1"/>
</dbReference>
<dbReference type="InterPro" id="IPR020846">
    <property type="entry name" value="MFS_dom"/>
</dbReference>
<accession>A0AAV9PXD3</accession>
<dbReference type="PANTHER" id="PTHR43791:SF97">
    <property type="entry name" value="ALLANTOATE TRANSPORTER, PUTATIVE (AFU_ORTHOLOGUE AFUA_1G14700)-RELATED"/>
    <property type="match status" value="1"/>
</dbReference>
<feature type="domain" description="Major facilitator superfamily (MFS) profile" evidence="8">
    <location>
        <begin position="68"/>
        <end position="378"/>
    </location>
</feature>
<dbReference type="FunFam" id="1.20.1250.20:FF:000064">
    <property type="entry name" value="MFS allantoate transporter"/>
    <property type="match status" value="1"/>
</dbReference>
<evidence type="ECO:0000259" key="8">
    <source>
        <dbReference type="PROSITE" id="PS50850"/>
    </source>
</evidence>
<evidence type="ECO:0000256" key="1">
    <source>
        <dbReference type="ARBA" id="ARBA00004141"/>
    </source>
</evidence>
<feature type="transmembrane region" description="Helical" evidence="7">
    <location>
        <begin position="192"/>
        <end position="213"/>
    </location>
</feature>
<name>A0AAV9PXD3_9PEZI</name>
<dbReference type="EMBL" id="JAXLQG010000020">
    <property type="protein sequence ID" value="KAK5530124.1"/>
    <property type="molecule type" value="Genomic_DNA"/>
</dbReference>
<protein>
    <recommendedName>
        <fullName evidence="8">Major facilitator superfamily (MFS) profile domain-containing protein</fullName>
    </recommendedName>
</protein>
<reference evidence="9 10" key="1">
    <citation type="submission" date="2023-06" db="EMBL/GenBank/DDBJ databases">
        <title>Black Yeasts Isolated from many extreme environments.</title>
        <authorList>
            <person name="Coleine C."/>
            <person name="Stajich J.E."/>
            <person name="Selbmann L."/>
        </authorList>
    </citation>
    <scope>NUCLEOTIDE SEQUENCE [LARGE SCALE GENOMIC DNA]</scope>
    <source>
        <strain evidence="9 10">CCFEE 5887</strain>
    </source>
</reference>
<keyword evidence="2" id="KW-0813">Transport</keyword>
<evidence type="ECO:0000313" key="9">
    <source>
        <dbReference type="EMBL" id="KAK5530124.1"/>
    </source>
</evidence>
<keyword evidence="10" id="KW-1185">Reference proteome</keyword>
<feature type="transmembrane region" description="Helical" evidence="7">
    <location>
        <begin position="225"/>
        <end position="245"/>
    </location>
</feature>
<evidence type="ECO:0000313" key="10">
    <source>
        <dbReference type="Proteomes" id="UP001345827"/>
    </source>
</evidence>
<evidence type="ECO:0000256" key="7">
    <source>
        <dbReference type="SAM" id="Phobius"/>
    </source>
</evidence>
<keyword evidence="4 7" id="KW-1133">Transmembrane helix</keyword>
<organism evidence="9 10">
    <name type="scientific">Vermiconidia calcicola</name>
    <dbReference type="NCBI Taxonomy" id="1690605"/>
    <lineage>
        <taxon>Eukaryota</taxon>
        <taxon>Fungi</taxon>
        <taxon>Dikarya</taxon>
        <taxon>Ascomycota</taxon>
        <taxon>Pezizomycotina</taxon>
        <taxon>Dothideomycetes</taxon>
        <taxon>Dothideomycetidae</taxon>
        <taxon>Mycosphaerellales</taxon>
        <taxon>Extremaceae</taxon>
        <taxon>Vermiconidia</taxon>
    </lineage>
</organism>
<feature type="transmembrane region" description="Helical" evidence="7">
    <location>
        <begin position="135"/>
        <end position="152"/>
    </location>
</feature>
<keyword evidence="5 7" id="KW-0472">Membrane</keyword>
<dbReference type="GO" id="GO:0022857">
    <property type="term" value="F:transmembrane transporter activity"/>
    <property type="evidence" value="ECO:0007669"/>
    <property type="project" value="InterPro"/>
</dbReference>
<keyword evidence="3 7" id="KW-0812">Transmembrane</keyword>
<feature type="transmembrane region" description="Helical" evidence="7">
    <location>
        <begin position="297"/>
        <end position="318"/>
    </location>
</feature>
<evidence type="ECO:0000256" key="6">
    <source>
        <dbReference type="ARBA" id="ARBA00037968"/>
    </source>
</evidence>
<gene>
    <name evidence="9" type="ORF">LTR25_009370</name>
</gene>
<feature type="transmembrane region" description="Helical" evidence="7">
    <location>
        <begin position="105"/>
        <end position="123"/>
    </location>
</feature>
<feature type="transmembrane region" description="Helical" evidence="7">
    <location>
        <begin position="358"/>
        <end position="375"/>
    </location>
</feature>
<dbReference type="PROSITE" id="PS50850">
    <property type="entry name" value="MFS"/>
    <property type="match status" value="1"/>
</dbReference>
<evidence type="ECO:0000256" key="3">
    <source>
        <dbReference type="ARBA" id="ARBA00022692"/>
    </source>
</evidence>
<evidence type="ECO:0000256" key="5">
    <source>
        <dbReference type="ARBA" id="ARBA00023136"/>
    </source>
</evidence>
<comment type="caution">
    <text evidence="9">The sequence shown here is derived from an EMBL/GenBank/DDBJ whole genome shotgun (WGS) entry which is preliminary data.</text>
</comment>
<dbReference type="Gene3D" id="1.20.1250.20">
    <property type="entry name" value="MFS general substrate transporter like domains"/>
    <property type="match status" value="1"/>
</dbReference>
<evidence type="ECO:0000256" key="2">
    <source>
        <dbReference type="ARBA" id="ARBA00022448"/>
    </source>
</evidence>
<dbReference type="InterPro" id="IPR036259">
    <property type="entry name" value="MFS_trans_sf"/>
</dbReference>
<dbReference type="PANTHER" id="PTHR43791">
    <property type="entry name" value="PERMEASE-RELATED"/>
    <property type="match status" value="1"/>
</dbReference>
<sequence>MDDIQPEKKNAASETITQDSLQNANGLITTDKAKLDVAAEFLVIHEQQYGDYTKEEATRVRWKIDLRLVPMLFVTQTLCAIDKILISNAALYGMKTDTHLTGKEYSWVGSIFFFGYLIAEFPSNALIQKLPVGKLAAISCMGWASTTMLLGACNNAAGLMVVRFIMGAFEAPIVPALSIMTVMWYMKREQPVRVAIWYSGFSSLFTGIISYGVGHSHSAITSWRLLFLVLGSFTFVWGLFIFFFLPDSPLNARFLSEREKFIAVHRVRGNKTGIENKTIKWYQVKEAFMDFRTYPPAIFAITVNFINGATGVFAAQIVSSFGYGPLQTVLLGMPTGMFMTFSALCVAIPNMWLRNMRVKISSVFMLVPLVAALLVRRK</sequence>
<dbReference type="Proteomes" id="UP001345827">
    <property type="component" value="Unassembled WGS sequence"/>
</dbReference>
<dbReference type="AlphaFoldDB" id="A0AAV9PXD3"/>
<evidence type="ECO:0000256" key="4">
    <source>
        <dbReference type="ARBA" id="ARBA00022989"/>
    </source>
</evidence>
<dbReference type="GO" id="GO:0016020">
    <property type="term" value="C:membrane"/>
    <property type="evidence" value="ECO:0007669"/>
    <property type="project" value="UniProtKB-SubCell"/>
</dbReference>
<feature type="transmembrane region" description="Helical" evidence="7">
    <location>
        <begin position="330"/>
        <end position="352"/>
    </location>
</feature>
<proteinExistence type="inferred from homology"/>
<comment type="similarity">
    <text evidence="6">Belongs to the major facilitator superfamily. Allantoate permease family.</text>
</comment>